<reference evidence="1 2" key="1">
    <citation type="submission" date="2017-02" db="EMBL/GenBank/DDBJ databases">
        <authorList>
            <person name="Peterson S.W."/>
        </authorList>
    </citation>
    <scope>NUCLEOTIDE SEQUENCE [LARGE SCALE GENOMIC DNA]</scope>
    <source>
        <strain evidence="1 2">USBA 369</strain>
    </source>
</reference>
<dbReference type="EMBL" id="FUXL01000002">
    <property type="protein sequence ID" value="SJZ64360.1"/>
    <property type="molecule type" value="Genomic_DNA"/>
</dbReference>
<accession>A0A1T4MBD5</accession>
<dbReference type="STRING" id="1365950.SAMN05428963_10258"/>
<protein>
    <submittedName>
        <fullName evidence="1">Uncharacterized protein</fullName>
    </submittedName>
</protein>
<proteinExistence type="predicted"/>
<keyword evidence="2" id="KW-1185">Reference proteome</keyword>
<gene>
    <name evidence="1" type="ORF">SAMN05428963_10258</name>
</gene>
<sequence length="78" mass="8006">MSGGDNFSLTTSRGLIASYPVASLVFLRFAACFGTTRLGEAAGAKCGAVRVLAATAVRIYVDAKFRFFGPVISGAAAL</sequence>
<name>A0A1T4MBD5_9HYPH</name>
<organism evidence="1 2">
    <name type="scientific">Consotaella salsifontis</name>
    <dbReference type="NCBI Taxonomy" id="1365950"/>
    <lineage>
        <taxon>Bacteria</taxon>
        <taxon>Pseudomonadati</taxon>
        <taxon>Pseudomonadota</taxon>
        <taxon>Alphaproteobacteria</taxon>
        <taxon>Hyphomicrobiales</taxon>
        <taxon>Aurantimonadaceae</taxon>
        <taxon>Consotaella</taxon>
    </lineage>
</organism>
<evidence type="ECO:0000313" key="1">
    <source>
        <dbReference type="EMBL" id="SJZ64360.1"/>
    </source>
</evidence>
<dbReference type="AlphaFoldDB" id="A0A1T4MBD5"/>
<dbReference type="Proteomes" id="UP000190135">
    <property type="component" value="Unassembled WGS sequence"/>
</dbReference>
<evidence type="ECO:0000313" key="2">
    <source>
        <dbReference type="Proteomes" id="UP000190135"/>
    </source>
</evidence>